<organism evidence="4 5">
    <name type="scientific">Kalanchoe fedtschenkoi</name>
    <name type="common">Lavender scallops</name>
    <name type="synonym">South American air plant</name>
    <dbReference type="NCBI Taxonomy" id="63787"/>
    <lineage>
        <taxon>Eukaryota</taxon>
        <taxon>Viridiplantae</taxon>
        <taxon>Streptophyta</taxon>
        <taxon>Embryophyta</taxon>
        <taxon>Tracheophyta</taxon>
        <taxon>Spermatophyta</taxon>
        <taxon>Magnoliopsida</taxon>
        <taxon>eudicotyledons</taxon>
        <taxon>Gunneridae</taxon>
        <taxon>Pentapetalae</taxon>
        <taxon>Saxifragales</taxon>
        <taxon>Crassulaceae</taxon>
        <taxon>Kalanchoe</taxon>
    </lineage>
</organism>
<dbReference type="PIRSF" id="PIRSF028983">
    <property type="entry name" value="BCP1"/>
    <property type="match status" value="1"/>
</dbReference>
<feature type="compositionally biased region" description="Basic and acidic residues" evidence="3">
    <location>
        <begin position="42"/>
        <end position="58"/>
    </location>
</feature>
<reference evidence="4" key="1">
    <citation type="submission" date="2021-01" db="UniProtKB">
        <authorList>
            <consortium name="EnsemblPlants"/>
        </authorList>
    </citation>
    <scope>IDENTIFICATION</scope>
</reference>
<evidence type="ECO:0000256" key="3">
    <source>
        <dbReference type="SAM" id="MobiDB-lite"/>
    </source>
</evidence>
<dbReference type="PANTHER" id="PTHR13261:SF0">
    <property type="entry name" value="BRCA2 AND CDKN1A-INTERACTING PROTEIN"/>
    <property type="match status" value="1"/>
</dbReference>
<feature type="region of interest" description="Disordered" evidence="3">
    <location>
        <begin position="1"/>
        <end position="22"/>
    </location>
</feature>
<dbReference type="GO" id="GO:0005634">
    <property type="term" value="C:nucleus"/>
    <property type="evidence" value="ECO:0007669"/>
    <property type="project" value="TreeGrafter"/>
</dbReference>
<sequence>MPRKPVRHNLGPQPRPRMFSSYGRSVARLSSAYVPKSEYEEDAKTSPEEKIMRKVILKDDDELSESSDDEEESDGVVQADFVFFDPKTDDFHGVKMLLQTYLDDKEWDLSGFVDLILAQPTVGTVVKVEDAEDEGIFAIVSSLNLERYKHHQSVEEVKHYLLDICPKPDIREKLKGLFNQLAHGVGLLVSQRVVNLPPQLLPPLYDGLFDEISWATEDEPTEELRNSFCFKTYLIVTRIYKFIFQANKSSSSDDEGIVFAKHEEEIFHRLSSWSFTFALRTGPPVPPELRNYRLMGMVMAVDANKVSSFRQQLKSLIE</sequence>
<evidence type="ECO:0000256" key="2">
    <source>
        <dbReference type="PIRNR" id="PIRNR028983"/>
    </source>
</evidence>
<dbReference type="PANTHER" id="PTHR13261">
    <property type="entry name" value="BRCA2 AND CDKN1A INTERACTING PROTEIN"/>
    <property type="match status" value="1"/>
</dbReference>
<comment type="similarity">
    <text evidence="1 2">Belongs to the BCP1 family.</text>
</comment>
<evidence type="ECO:0000313" key="4">
    <source>
        <dbReference type="EnsemblPlants" id="Kaladp0024s0500.1.v1.1"/>
    </source>
</evidence>
<feature type="compositionally biased region" description="Acidic residues" evidence="3">
    <location>
        <begin position="59"/>
        <end position="74"/>
    </location>
</feature>
<dbReference type="Pfam" id="PF13862">
    <property type="entry name" value="BCCIP"/>
    <property type="match status" value="1"/>
</dbReference>
<dbReference type="Gramene" id="Kaladp0024s0500.1.v1.1">
    <property type="protein sequence ID" value="Kaladp0024s0500.1.v1.1"/>
    <property type="gene ID" value="Kaladp0024s0500.v1.1"/>
</dbReference>
<feature type="region of interest" description="Disordered" evidence="3">
    <location>
        <begin position="34"/>
        <end position="74"/>
    </location>
</feature>
<evidence type="ECO:0000313" key="5">
    <source>
        <dbReference type="Proteomes" id="UP000594263"/>
    </source>
</evidence>
<keyword evidence="5" id="KW-1185">Reference proteome</keyword>
<proteinExistence type="inferred from homology"/>
<dbReference type="AlphaFoldDB" id="A0A7N0ZSI6"/>
<dbReference type="EnsemblPlants" id="Kaladp0024s0500.1.v1.1">
    <property type="protein sequence ID" value="Kaladp0024s0500.1.v1.1"/>
    <property type="gene ID" value="Kaladp0024s0500.v1.1"/>
</dbReference>
<name>A0A7N0ZSI6_KALFE</name>
<protein>
    <recommendedName>
        <fullName evidence="2">Protein BCCIP homolog</fullName>
    </recommendedName>
</protein>
<dbReference type="Proteomes" id="UP000594263">
    <property type="component" value="Unplaced"/>
</dbReference>
<dbReference type="OMA" id="VKFYRKE"/>
<accession>A0A7N0ZSI6</accession>
<evidence type="ECO:0000256" key="1">
    <source>
        <dbReference type="ARBA" id="ARBA00006781"/>
    </source>
</evidence>
<dbReference type="InterPro" id="IPR025602">
    <property type="entry name" value="BCP1_family"/>
</dbReference>